<reference evidence="3" key="2">
    <citation type="journal article" date="2023" name="IMA Fungus">
        <title>Comparative genomic study of the Penicillium genus elucidates a diverse pangenome and 15 lateral gene transfer events.</title>
        <authorList>
            <person name="Petersen C."/>
            <person name="Sorensen T."/>
            <person name="Nielsen M.R."/>
            <person name="Sondergaard T.E."/>
            <person name="Sorensen J.L."/>
            <person name="Fitzpatrick D.A."/>
            <person name="Frisvad J.C."/>
            <person name="Nielsen K.L."/>
        </authorList>
    </citation>
    <scope>NUCLEOTIDE SEQUENCE</scope>
    <source>
        <strain evidence="3">IBT 29677</strain>
    </source>
</reference>
<evidence type="ECO:0000313" key="3">
    <source>
        <dbReference type="EMBL" id="KAJ5403260.1"/>
    </source>
</evidence>
<accession>A0A9W9W4F1</accession>
<dbReference type="OrthoDB" id="5304367at2759"/>
<sequence>MSSKNTSNPKALGRSSGSLNAPIAAFAMALILGSYCISSIRTARREAQGQSVATPDAPTRRASGGKDSWVQQALEESQTGKGGKA</sequence>
<protein>
    <submittedName>
        <fullName evidence="3">Uncharacterized protein</fullName>
    </submittedName>
</protein>
<feature type="compositionally biased region" description="Polar residues" evidence="1">
    <location>
        <begin position="69"/>
        <end position="79"/>
    </location>
</feature>
<organism evidence="3 4">
    <name type="scientific">Penicillium cosmopolitanum</name>
    <dbReference type="NCBI Taxonomy" id="1131564"/>
    <lineage>
        <taxon>Eukaryota</taxon>
        <taxon>Fungi</taxon>
        <taxon>Dikarya</taxon>
        <taxon>Ascomycota</taxon>
        <taxon>Pezizomycotina</taxon>
        <taxon>Eurotiomycetes</taxon>
        <taxon>Eurotiomycetidae</taxon>
        <taxon>Eurotiales</taxon>
        <taxon>Aspergillaceae</taxon>
        <taxon>Penicillium</taxon>
    </lineage>
</organism>
<dbReference type="RefSeq" id="XP_056490502.1">
    <property type="nucleotide sequence ID" value="XM_056627768.1"/>
</dbReference>
<dbReference type="Proteomes" id="UP001147747">
    <property type="component" value="Unassembled WGS sequence"/>
</dbReference>
<keyword evidence="2" id="KW-0472">Membrane</keyword>
<comment type="caution">
    <text evidence="3">The sequence shown here is derived from an EMBL/GenBank/DDBJ whole genome shotgun (WGS) entry which is preliminary data.</text>
</comment>
<dbReference type="EMBL" id="JAPZBU010000005">
    <property type="protein sequence ID" value="KAJ5403260.1"/>
    <property type="molecule type" value="Genomic_DNA"/>
</dbReference>
<dbReference type="AlphaFoldDB" id="A0A9W9W4F1"/>
<feature type="transmembrane region" description="Helical" evidence="2">
    <location>
        <begin position="20"/>
        <end position="38"/>
    </location>
</feature>
<evidence type="ECO:0000313" key="4">
    <source>
        <dbReference type="Proteomes" id="UP001147747"/>
    </source>
</evidence>
<feature type="region of interest" description="Disordered" evidence="1">
    <location>
        <begin position="45"/>
        <end position="85"/>
    </location>
</feature>
<reference evidence="3" key="1">
    <citation type="submission" date="2022-12" db="EMBL/GenBank/DDBJ databases">
        <authorList>
            <person name="Petersen C."/>
        </authorList>
    </citation>
    <scope>NUCLEOTIDE SEQUENCE</scope>
    <source>
        <strain evidence="3">IBT 29677</strain>
    </source>
</reference>
<name>A0A9W9W4F1_9EURO</name>
<gene>
    <name evidence="3" type="ORF">N7509_003131</name>
</gene>
<evidence type="ECO:0000256" key="1">
    <source>
        <dbReference type="SAM" id="MobiDB-lite"/>
    </source>
</evidence>
<keyword evidence="2" id="KW-0812">Transmembrane</keyword>
<keyword evidence="4" id="KW-1185">Reference proteome</keyword>
<evidence type="ECO:0000256" key="2">
    <source>
        <dbReference type="SAM" id="Phobius"/>
    </source>
</evidence>
<keyword evidence="2" id="KW-1133">Transmembrane helix</keyword>
<proteinExistence type="predicted"/>
<dbReference type="GeneID" id="81366748"/>